<proteinExistence type="predicted"/>
<accession>A0ABP5GYN5</accession>
<dbReference type="EMBL" id="BAAAQN010000071">
    <property type="protein sequence ID" value="GAA2058546.1"/>
    <property type="molecule type" value="Genomic_DNA"/>
</dbReference>
<name>A0ABP5GYN5_9ACTN</name>
<comment type="caution">
    <text evidence="1">The sequence shown here is derived from an EMBL/GenBank/DDBJ whole genome shotgun (WGS) entry which is preliminary data.</text>
</comment>
<organism evidence="1 2">
    <name type="scientific">Catenulispora yoronensis</name>
    <dbReference type="NCBI Taxonomy" id="450799"/>
    <lineage>
        <taxon>Bacteria</taxon>
        <taxon>Bacillati</taxon>
        <taxon>Actinomycetota</taxon>
        <taxon>Actinomycetes</taxon>
        <taxon>Catenulisporales</taxon>
        <taxon>Catenulisporaceae</taxon>
        <taxon>Catenulispora</taxon>
    </lineage>
</organism>
<dbReference type="Proteomes" id="UP001500751">
    <property type="component" value="Unassembled WGS sequence"/>
</dbReference>
<evidence type="ECO:0000313" key="2">
    <source>
        <dbReference type="Proteomes" id="UP001500751"/>
    </source>
</evidence>
<protein>
    <submittedName>
        <fullName evidence="1">Uncharacterized protein</fullName>
    </submittedName>
</protein>
<keyword evidence="2" id="KW-1185">Reference proteome</keyword>
<gene>
    <name evidence="1" type="ORF">GCM10009839_80520</name>
</gene>
<reference evidence="2" key="1">
    <citation type="journal article" date="2019" name="Int. J. Syst. Evol. Microbiol.">
        <title>The Global Catalogue of Microorganisms (GCM) 10K type strain sequencing project: providing services to taxonomists for standard genome sequencing and annotation.</title>
        <authorList>
            <consortium name="The Broad Institute Genomics Platform"/>
            <consortium name="The Broad Institute Genome Sequencing Center for Infectious Disease"/>
            <person name="Wu L."/>
            <person name="Ma J."/>
        </authorList>
    </citation>
    <scope>NUCLEOTIDE SEQUENCE [LARGE SCALE GENOMIC DNA]</scope>
    <source>
        <strain evidence="2">JCM 16014</strain>
    </source>
</reference>
<sequence length="322" mass="34207">MHPAGFDEALARILGEVRTGHYFSMAELLAAPGQDRQLRCSRTALLAQVAAGSNAVDQWVAERPRDPNAIIMAARVAVERACRAAANDVPQAHVLGRRAAELCADAAAISPGDPVPYLGRLALAAGFDERIDGPDSCPVPGPWHAFRDLWRVDPANREGCHRMLSAVGNGSGPSPADTQLFAASIVGSVGLSGLSPLQLLPLYALVVAYEFRKAQRDALAHLMWSTEAARTEMARGWNWFTSTSKDDWLVVDLSHLAHALVAGGRSDLAADVFQALGPYGATKPWGSVSATGDAAEEFVRARTTALSAGGRRREPGRSRSGP</sequence>
<evidence type="ECO:0000313" key="1">
    <source>
        <dbReference type="EMBL" id="GAA2058546.1"/>
    </source>
</evidence>